<evidence type="ECO:0000256" key="7">
    <source>
        <dbReference type="SAM" id="MobiDB-lite"/>
    </source>
</evidence>
<dbReference type="GO" id="GO:0005886">
    <property type="term" value="C:plasma membrane"/>
    <property type="evidence" value="ECO:0007669"/>
    <property type="project" value="UniProtKB-SubCell"/>
</dbReference>
<evidence type="ECO:0000256" key="2">
    <source>
        <dbReference type="ARBA" id="ARBA00006228"/>
    </source>
</evidence>
<dbReference type="NCBIfam" id="NF009297">
    <property type="entry name" value="PRK12654.1"/>
    <property type="match status" value="1"/>
</dbReference>
<evidence type="ECO:0000313" key="11">
    <source>
        <dbReference type="Proteomes" id="UP000011016"/>
    </source>
</evidence>
<evidence type="ECO:0000313" key="9">
    <source>
        <dbReference type="EMBL" id="EJZ81764.1"/>
    </source>
</evidence>
<dbReference type="PANTHER" id="PTHR34584:SF1">
    <property type="entry name" value="NA(+)_H(+) ANTIPORTER SUBUNIT E1"/>
    <property type="match status" value="1"/>
</dbReference>
<dbReference type="eggNOG" id="COG1863">
    <property type="taxonomic scope" value="Bacteria"/>
</dbReference>
<dbReference type="EMBL" id="CAJZ01000148">
    <property type="protein sequence ID" value="CCI83770.1"/>
    <property type="molecule type" value="Genomic_DNA"/>
</dbReference>
<comment type="caution">
    <text evidence="8">The sequence shown here is derived from an EMBL/GenBank/DDBJ whole genome shotgun (WGS) entry which is preliminary data.</text>
</comment>
<keyword evidence="10" id="KW-1185">Reference proteome</keyword>
<evidence type="ECO:0000256" key="4">
    <source>
        <dbReference type="ARBA" id="ARBA00022692"/>
    </source>
</evidence>
<dbReference type="AlphaFoldDB" id="I7KJQ6"/>
<keyword evidence="3" id="KW-1003">Cell membrane</keyword>
<dbReference type="RefSeq" id="WP_004601171.1">
    <property type="nucleotide sequence ID" value="NZ_HF541867.1"/>
</dbReference>
<protein>
    <submittedName>
        <fullName evidence="8">Putative monovalent cation/H+ antiporter subunit E</fullName>
    </submittedName>
</protein>
<dbReference type="HOGENOM" id="CLU_086615_5_0_11"/>
<evidence type="ECO:0000313" key="8">
    <source>
        <dbReference type="EMBL" id="CCI83770.1"/>
    </source>
</evidence>
<dbReference type="EMBL" id="AHAE01000062">
    <property type="protein sequence ID" value="EJZ81764.1"/>
    <property type="molecule type" value="Genomic_DNA"/>
</dbReference>
<name>I7KJQ6_9CORY</name>
<organism evidence="8 11">
    <name type="scientific">Corynebacterium otitidis ATCC 51513</name>
    <dbReference type="NCBI Taxonomy" id="883169"/>
    <lineage>
        <taxon>Bacteria</taxon>
        <taxon>Bacillati</taxon>
        <taxon>Actinomycetota</taxon>
        <taxon>Actinomycetes</taxon>
        <taxon>Mycobacteriales</taxon>
        <taxon>Corynebacteriaceae</taxon>
        <taxon>Corynebacterium</taxon>
    </lineage>
</organism>
<evidence type="ECO:0000256" key="1">
    <source>
        <dbReference type="ARBA" id="ARBA00004651"/>
    </source>
</evidence>
<evidence type="ECO:0000256" key="5">
    <source>
        <dbReference type="ARBA" id="ARBA00022989"/>
    </source>
</evidence>
<comment type="subcellular location">
    <subcellularLocation>
        <location evidence="1">Cell membrane</location>
        <topology evidence="1">Multi-pass membrane protein</topology>
    </subcellularLocation>
</comment>
<sequence>MHVLLYIPWLIKEIFAAGFKLAYHTLKPGRYFRPVIIYYPLRVTTAWQVFWFSTSITVTPTTLSMGLREPARDGEPYTLIVHVLEGQDPSDAIASLAEMEERLNPKVKGIDHGVPGQGDHETLDERYYLYPDPLEEDKL</sequence>
<dbReference type="GO" id="GO:0008324">
    <property type="term" value="F:monoatomic cation transmembrane transporter activity"/>
    <property type="evidence" value="ECO:0007669"/>
    <property type="project" value="InterPro"/>
</dbReference>
<evidence type="ECO:0000313" key="10">
    <source>
        <dbReference type="Proteomes" id="UP000006078"/>
    </source>
</evidence>
<feature type="region of interest" description="Disordered" evidence="7">
    <location>
        <begin position="107"/>
        <end position="139"/>
    </location>
</feature>
<dbReference type="Proteomes" id="UP000011016">
    <property type="component" value="Unassembled WGS sequence"/>
</dbReference>
<reference evidence="8 11" key="1">
    <citation type="journal article" date="2012" name="J. Bacteriol.">
        <title>Draft Genome Sequence of Turicella otitidis ATCC 51513, Isolated from Middle Ear Fluid from a Child with Otitis Media.</title>
        <authorList>
            <person name="Brinkrolf K."/>
            <person name="Schneider J."/>
            <person name="Knecht M."/>
            <person name="Ruckert C."/>
            <person name="Tauch A."/>
        </authorList>
    </citation>
    <scope>NUCLEOTIDE SEQUENCE [LARGE SCALE GENOMIC DNA]</scope>
    <source>
        <strain evidence="8 11">ATCC 51513</strain>
    </source>
</reference>
<keyword evidence="5" id="KW-1133">Transmembrane helix</keyword>
<comment type="similarity">
    <text evidence="2">Belongs to the CPA3 antiporters (TC 2.A.63) subunit E family.</text>
</comment>
<dbReference type="PANTHER" id="PTHR34584">
    <property type="entry name" value="NA(+)/H(+) ANTIPORTER SUBUNIT E1"/>
    <property type="match status" value="1"/>
</dbReference>
<reference evidence="9 10" key="2">
    <citation type="submission" date="2012-08" db="EMBL/GenBank/DDBJ databases">
        <title>The Genome Sequence of Turicella otitidis ATCC 51513.</title>
        <authorList>
            <consortium name="The Broad Institute Genome Sequencing Platform"/>
            <person name="Earl A."/>
            <person name="Ward D."/>
            <person name="Feldgarden M."/>
            <person name="Gevers D."/>
            <person name="Huys G."/>
            <person name="Walker B."/>
            <person name="Young S.K."/>
            <person name="Zeng Q."/>
            <person name="Gargeya S."/>
            <person name="Fitzgerald M."/>
            <person name="Haas B."/>
            <person name="Abouelleil A."/>
            <person name="Alvarado L."/>
            <person name="Arachchi H.M."/>
            <person name="Berlin A.M."/>
            <person name="Chapman S.B."/>
            <person name="Goldberg J."/>
            <person name="Griggs A."/>
            <person name="Gujja S."/>
            <person name="Hansen M."/>
            <person name="Howarth C."/>
            <person name="Imamovic A."/>
            <person name="Larimer J."/>
            <person name="McCowen C."/>
            <person name="Montmayeur A."/>
            <person name="Murphy C."/>
            <person name="Neiman D."/>
            <person name="Pearson M."/>
            <person name="Priest M."/>
            <person name="Roberts A."/>
            <person name="Saif S."/>
            <person name="Shea T."/>
            <person name="Sisk P."/>
            <person name="Sykes S."/>
            <person name="Wortman J."/>
            <person name="Nusbaum C."/>
            <person name="Birren B."/>
        </authorList>
    </citation>
    <scope>NUCLEOTIDE SEQUENCE [LARGE SCALE GENOMIC DNA]</scope>
    <source>
        <strain evidence="9 10">ATCC 51513</strain>
    </source>
</reference>
<dbReference type="STRING" id="29321.AAV33_02110"/>
<gene>
    <name evidence="8" type="primary">mnhE</name>
    <name evidence="8" type="ORF">BN46_1044</name>
    <name evidence="9" type="ORF">HMPREF9719_01281</name>
</gene>
<dbReference type="Proteomes" id="UP000006078">
    <property type="component" value="Unassembled WGS sequence"/>
</dbReference>
<dbReference type="Pfam" id="PF01899">
    <property type="entry name" value="MNHE"/>
    <property type="match status" value="1"/>
</dbReference>
<evidence type="ECO:0000256" key="3">
    <source>
        <dbReference type="ARBA" id="ARBA00022475"/>
    </source>
</evidence>
<evidence type="ECO:0000256" key="6">
    <source>
        <dbReference type="ARBA" id="ARBA00023136"/>
    </source>
</evidence>
<dbReference type="OrthoDB" id="4410626at2"/>
<keyword evidence="4" id="KW-0812">Transmembrane</keyword>
<accession>I7KJQ6</accession>
<dbReference type="InterPro" id="IPR002758">
    <property type="entry name" value="Cation_antiport_E"/>
</dbReference>
<proteinExistence type="inferred from homology"/>
<keyword evidence="6" id="KW-0472">Membrane</keyword>
<feature type="compositionally biased region" description="Basic and acidic residues" evidence="7">
    <location>
        <begin position="118"/>
        <end position="127"/>
    </location>
</feature>